<protein>
    <submittedName>
        <fullName evidence="9">NADH dehydrogenase subunit M</fullName>
    </submittedName>
</protein>
<feature type="domain" description="NADH:quinone oxidoreductase/Mrp antiporter transmembrane" evidence="8">
    <location>
        <begin position="257"/>
        <end position="481"/>
    </location>
</feature>
<evidence type="ECO:0000259" key="8">
    <source>
        <dbReference type="Pfam" id="PF00361"/>
    </source>
</evidence>
<accession>A0A1G9PVG0</accession>
<feature type="transmembrane region" description="Helical" evidence="7">
    <location>
        <begin position="388"/>
        <end position="411"/>
    </location>
</feature>
<dbReference type="InterPro" id="IPR003918">
    <property type="entry name" value="NADH_UbQ_OxRdtase"/>
</dbReference>
<dbReference type="GO" id="GO:0012505">
    <property type="term" value="C:endomembrane system"/>
    <property type="evidence" value="ECO:0007669"/>
    <property type="project" value="UniProtKB-SubCell"/>
</dbReference>
<feature type="transmembrane region" description="Helical" evidence="7">
    <location>
        <begin position="466"/>
        <end position="489"/>
    </location>
</feature>
<dbReference type="PANTHER" id="PTHR43507">
    <property type="entry name" value="NADH-UBIQUINONE OXIDOREDUCTASE CHAIN 4"/>
    <property type="match status" value="1"/>
</dbReference>
<comment type="similarity">
    <text evidence="2">Belongs to the complex I subunit 4 family.</text>
</comment>
<dbReference type="NCBIfam" id="TIGR01972">
    <property type="entry name" value="NDH_I_M"/>
    <property type="match status" value="1"/>
</dbReference>
<evidence type="ECO:0000256" key="4">
    <source>
        <dbReference type="ARBA" id="ARBA00022989"/>
    </source>
</evidence>
<dbReference type="RefSeq" id="WP_093201974.1">
    <property type="nucleotide sequence ID" value="NZ_FNGS01000004.1"/>
</dbReference>
<evidence type="ECO:0000256" key="1">
    <source>
        <dbReference type="ARBA" id="ARBA00004127"/>
    </source>
</evidence>
<feature type="domain" description="NADH:quinone oxidoreductase/Mrp antiporter transmembrane" evidence="8">
    <location>
        <begin position="134"/>
        <end position="191"/>
    </location>
</feature>
<dbReference type="Proteomes" id="UP000198901">
    <property type="component" value="Unassembled WGS sequence"/>
</dbReference>
<keyword evidence="10" id="KW-1185">Reference proteome</keyword>
<feature type="transmembrane region" description="Helical" evidence="7">
    <location>
        <begin position="170"/>
        <end position="192"/>
    </location>
</feature>
<feature type="transmembrane region" description="Helical" evidence="7">
    <location>
        <begin position="117"/>
        <end position="135"/>
    </location>
</feature>
<dbReference type="Pfam" id="PF00361">
    <property type="entry name" value="Proton_antipo_M"/>
    <property type="match status" value="2"/>
</dbReference>
<comment type="subcellular location">
    <subcellularLocation>
        <location evidence="1">Endomembrane system</location>
        <topology evidence="1">Multi-pass membrane protein</topology>
    </subcellularLocation>
    <subcellularLocation>
        <location evidence="6">Membrane</location>
        <topology evidence="6">Multi-pass membrane protein</topology>
    </subcellularLocation>
</comment>
<proteinExistence type="inferred from homology"/>
<dbReference type="EMBL" id="FNGS01000004">
    <property type="protein sequence ID" value="SDM02095.1"/>
    <property type="molecule type" value="Genomic_DNA"/>
</dbReference>
<dbReference type="GO" id="GO:0003954">
    <property type="term" value="F:NADH dehydrogenase activity"/>
    <property type="evidence" value="ECO:0007669"/>
    <property type="project" value="TreeGrafter"/>
</dbReference>
<dbReference type="InterPro" id="IPR001750">
    <property type="entry name" value="ND/Mrp_TM"/>
</dbReference>
<feature type="transmembrane region" description="Helical" evidence="7">
    <location>
        <begin position="330"/>
        <end position="351"/>
    </location>
</feature>
<evidence type="ECO:0000256" key="7">
    <source>
        <dbReference type="SAM" id="Phobius"/>
    </source>
</evidence>
<keyword evidence="4 7" id="KW-1133">Transmembrane helix</keyword>
<sequence>MPILTTLIFLPLLGAIGLLCLPDSARPVFRWVTLVLCALHLALSSWLWLSFDKQLIGYQFTETFDWITLTLGQFGVISIDYALGVDGLSLPMVWLTSLVMLVGAVSSFEIKTKEKAYFSLYLLLTGTVVGCFVALDLFLFFLFFEFMLLPMYFLVGLWGGPRREYASLKFFLYTLAGSVFILLVMIALYLSAVDPAETALSVGLVKDRAMITDQVLDQVHLAISQLQVDPAQLVHTFDLRYLSDPANYVPESLLSTMAGHEIFGMSARLLAFALLFIGFAVKLPMVPLHTWLPDAHVEAPTPISVVLAGILLKIGGYGFFRIAYELFPDGAVYFAAWIAGLGVLSIVYGAFNALSQNDLKRMIAYSSVSHMGFVLLGLAALTPEGANAAIYQLFSHGILSPMLFLVAGVIYERTHDRSIDGYRGLATPMPSYAAWTAVAFFASLGLPGFSGFIGEFFSLMGAFNSTYVPVWMVVAGGFGLVLGAGYFLWTFQRVFLGKTWTMHDTSVLTDLTFREKAMLVPLGLLSLAFGILPGTLFSITEGYVMEFLKKF</sequence>
<dbReference type="STRING" id="563176.SAMN04488090_2315"/>
<gene>
    <name evidence="9" type="ORF">SAMN04488090_2315</name>
</gene>
<dbReference type="PRINTS" id="PR01437">
    <property type="entry name" value="NUOXDRDTASE4"/>
</dbReference>
<evidence type="ECO:0000256" key="6">
    <source>
        <dbReference type="RuleBase" id="RU000320"/>
    </source>
</evidence>
<dbReference type="GO" id="GO:0048039">
    <property type="term" value="F:ubiquinone binding"/>
    <property type="evidence" value="ECO:0007669"/>
    <property type="project" value="TreeGrafter"/>
</dbReference>
<organism evidence="9 10">
    <name type="scientific">Siphonobacter aquaeclarae</name>
    <dbReference type="NCBI Taxonomy" id="563176"/>
    <lineage>
        <taxon>Bacteria</taxon>
        <taxon>Pseudomonadati</taxon>
        <taxon>Bacteroidota</taxon>
        <taxon>Cytophagia</taxon>
        <taxon>Cytophagales</taxon>
        <taxon>Cytophagaceae</taxon>
        <taxon>Siphonobacter</taxon>
    </lineage>
</organism>
<dbReference type="GO" id="GO:0008137">
    <property type="term" value="F:NADH dehydrogenase (ubiquinone) activity"/>
    <property type="evidence" value="ECO:0007669"/>
    <property type="project" value="InterPro"/>
</dbReference>
<dbReference type="OrthoDB" id="9811718at2"/>
<dbReference type="AlphaFoldDB" id="A0A1G9PVG0"/>
<feature type="transmembrane region" description="Helical" evidence="7">
    <location>
        <begin position="89"/>
        <end position="110"/>
    </location>
</feature>
<evidence type="ECO:0000313" key="10">
    <source>
        <dbReference type="Proteomes" id="UP000198901"/>
    </source>
</evidence>
<feature type="transmembrane region" description="Helical" evidence="7">
    <location>
        <begin position="519"/>
        <end position="539"/>
    </location>
</feature>
<feature type="transmembrane region" description="Helical" evidence="7">
    <location>
        <begin position="262"/>
        <end position="281"/>
    </location>
</feature>
<dbReference type="GO" id="GO:0016020">
    <property type="term" value="C:membrane"/>
    <property type="evidence" value="ECO:0007669"/>
    <property type="project" value="UniProtKB-SubCell"/>
</dbReference>
<feature type="transmembrane region" description="Helical" evidence="7">
    <location>
        <begin position="141"/>
        <end position="158"/>
    </location>
</feature>
<reference evidence="9 10" key="1">
    <citation type="submission" date="2016-10" db="EMBL/GenBank/DDBJ databases">
        <authorList>
            <person name="de Groot N.N."/>
        </authorList>
    </citation>
    <scope>NUCLEOTIDE SEQUENCE [LARGE SCALE GENOMIC DNA]</scope>
    <source>
        <strain evidence="9 10">DSM 21668</strain>
    </source>
</reference>
<dbReference type="GO" id="GO:0015990">
    <property type="term" value="P:electron transport coupled proton transport"/>
    <property type="evidence" value="ECO:0007669"/>
    <property type="project" value="TreeGrafter"/>
</dbReference>
<feature type="transmembrane region" description="Helical" evidence="7">
    <location>
        <begin position="363"/>
        <end position="382"/>
    </location>
</feature>
<keyword evidence="5 7" id="KW-0472">Membrane</keyword>
<feature type="transmembrane region" description="Helical" evidence="7">
    <location>
        <begin position="432"/>
        <end position="454"/>
    </location>
</feature>
<keyword evidence="3 6" id="KW-0812">Transmembrane</keyword>
<feature type="transmembrane region" description="Helical" evidence="7">
    <location>
        <begin position="302"/>
        <end position="324"/>
    </location>
</feature>
<evidence type="ECO:0000256" key="3">
    <source>
        <dbReference type="ARBA" id="ARBA00022692"/>
    </source>
</evidence>
<dbReference type="PANTHER" id="PTHR43507:SF1">
    <property type="entry name" value="NADH-UBIQUINONE OXIDOREDUCTASE CHAIN 4"/>
    <property type="match status" value="1"/>
</dbReference>
<dbReference type="GO" id="GO:0042773">
    <property type="term" value="P:ATP synthesis coupled electron transport"/>
    <property type="evidence" value="ECO:0007669"/>
    <property type="project" value="InterPro"/>
</dbReference>
<name>A0A1G9PVG0_9BACT</name>
<feature type="transmembrane region" description="Helical" evidence="7">
    <location>
        <begin position="28"/>
        <end position="51"/>
    </location>
</feature>
<dbReference type="InterPro" id="IPR010227">
    <property type="entry name" value="NADH_Q_OxRdtase_chainM/4"/>
</dbReference>
<evidence type="ECO:0000313" key="9">
    <source>
        <dbReference type="EMBL" id="SDM02095.1"/>
    </source>
</evidence>
<evidence type="ECO:0000256" key="2">
    <source>
        <dbReference type="ARBA" id="ARBA00009025"/>
    </source>
</evidence>
<evidence type="ECO:0000256" key="5">
    <source>
        <dbReference type="ARBA" id="ARBA00023136"/>
    </source>
</evidence>